<feature type="chain" id="PRO_5002871687" evidence="2">
    <location>
        <begin position="35"/>
        <end position="233"/>
    </location>
</feature>
<dbReference type="EMBL" id="CP001280">
    <property type="protein sequence ID" value="ACK51779.1"/>
    <property type="molecule type" value="Genomic_DNA"/>
</dbReference>
<proteinExistence type="predicted"/>
<sequence length="233" mass="24788">MASNRMSADRVRLLRLLAVSLAFSGLAGFSPARAQAPQEDTNPLNSVLGFIGMQFDKDRESIDYRARAPIVVPPRTDLPKPKVASRDASWPSDPDIGERRHAAAEAQRPAPQLTPQARVELSPAELAGGVGGHATDAPRAAEDDCQPGAGTPICLYTPWKALQSMVGLGGGSSPDKVDPGVEPDRRYLTEPPIGYRKATAAAAATIDAPKDQPDSSDAQAYNRSQRHKSSVDE</sequence>
<protein>
    <submittedName>
        <fullName evidence="3">Uncharacterized protein</fullName>
    </submittedName>
</protein>
<evidence type="ECO:0000313" key="4">
    <source>
        <dbReference type="Proteomes" id="UP000002257"/>
    </source>
</evidence>
<feature type="compositionally biased region" description="Basic residues" evidence="1">
    <location>
        <begin position="224"/>
        <end position="233"/>
    </location>
</feature>
<feature type="region of interest" description="Disordered" evidence="1">
    <location>
        <begin position="169"/>
        <end position="233"/>
    </location>
</feature>
<dbReference type="AlphaFoldDB" id="B8ETD7"/>
<reference evidence="3 4" key="1">
    <citation type="journal article" date="2010" name="J. Bacteriol.">
        <title>Complete genome sequence of the aerobic facultative methanotroph Methylocella silvestris BL2.</title>
        <authorList>
            <person name="Chen Y."/>
            <person name="Crombie A."/>
            <person name="Rahman M.T."/>
            <person name="Dedysh S.N."/>
            <person name="Liesack W."/>
            <person name="Stott M.B."/>
            <person name="Alam M."/>
            <person name="Theisen A.R."/>
            <person name="Murrell J.C."/>
            <person name="Dunfield P.F."/>
        </authorList>
    </citation>
    <scope>NUCLEOTIDE SEQUENCE [LARGE SCALE GENOMIC DNA]</scope>
    <source>
        <strain evidence="4">DSM 15510 / CIP 108128 / LMG 27833 / NCIMB 13906 / BL2</strain>
    </source>
</reference>
<feature type="signal peptide" evidence="2">
    <location>
        <begin position="1"/>
        <end position="34"/>
    </location>
</feature>
<feature type="region of interest" description="Disordered" evidence="1">
    <location>
        <begin position="73"/>
        <end position="115"/>
    </location>
</feature>
<feature type="compositionally biased region" description="Basic and acidic residues" evidence="1">
    <location>
        <begin position="175"/>
        <end position="188"/>
    </location>
</feature>
<dbReference type="RefSeq" id="WP_012591848.1">
    <property type="nucleotide sequence ID" value="NC_011666.1"/>
</dbReference>
<accession>B8ETD7</accession>
<evidence type="ECO:0000313" key="3">
    <source>
        <dbReference type="EMBL" id="ACK51779.1"/>
    </source>
</evidence>
<dbReference type="OrthoDB" id="8018783at2"/>
<dbReference type="KEGG" id="msl:Msil_2862"/>
<dbReference type="STRING" id="395965.Msil_2862"/>
<gene>
    <name evidence="3" type="ordered locus">Msil_2862</name>
</gene>
<organism evidence="3 4">
    <name type="scientific">Methylocella silvestris (strain DSM 15510 / CIP 108128 / LMG 27833 / NCIMB 13906 / BL2)</name>
    <dbReference type="NCBI Taxonomy" id="395965"/>
    <lineage>
        <taxon>Bacteria</taxon>
        <taxon>Pseudomonadati</taxon>
        <taxon>Pseudomonadota</taxon>
        <taxon>Alphaproteobacteria</taxon>
        <taxon>Hyphomicrobiales</taxon>
        <taxon>Beijerinckiaceae</taxon>
        <taxon>Methylocella</taxon>
    </lineage>
</organism>
<dbReference type="HOGENOM" id="CLU_1303721_0_0_5"/>
<dbReference type="Proteomes" id="UP000002257">
    <property type="component" value="Chromosome"/>
</dbReference>
<evidence type="ECO:0000256" key="2">
    <source>
        <dbReference type="SAM" id="SignalP"/>
    </source>
</evidence>
<evidence type="ECO:0000256" key="1">
    <source>
        <dbReference type="SAM" id="MobiDB-lite"/>
    </source>
</evidence>
<name>B8ETD7_METSB</name>
<keyword evidence="2" id="KW-0732">Signal</keyword>
<keyword evidence="4" id="KW-1185">Reference proteome</keyword>
<dbReference type="eggNOG" id="ENOG5031PVX">
    <property type="taxonomic scope" value="Bacteria"/>
</dbReference>